<accession>A0A2N1NHS6</accession>
<reference evidence="1 2" key="2">
    <citation type="submission" date="2017-10" db="EMBL/GenBank/DDBJ databases">
        <title>Extensive intraspecific genome diversity in a model arbuscular mycorrhizal fungus.</title>
        <authorList>
            <person name="Chen E.C.H."/>
            <person name="Morin E."/>
            <person name="Baudet D."/>
            <person name="Noel J."/>
            <person name="Ndikumana S."/>
            <person name="Charron P."/>
            <person name="St-Onge C."/>
            <person name="Giorgi J."/>
            <person name="Grigoriev I.V."/>
            <person name="Roux C."/>
            <person name="Martin F.M."/>
            <person name="Corradi N."/>
        </authorList>
    </citation>
    <scope>NUCLEOTIDE SEQUENCE [LARGE SCALE GENOMIC DNA]</scope>
    <source>
        <strain evidence="1 2">C2</strain>
    </source>
</reference>
<dbReference type="Proteomes" id="UP000233469">
    <property type="component" value="Unassembled WGS sequence"/>
</dbReference>
<dbReference type="VEuPathDB" id="FungiDB:RhiirFUN_016584"/>
<name>A0A2N1NHS6_9GLOM</name>
<dbReference type="VEuPathDB" id="FungiDB:RhiirA1_401034"/>
<dbReference type="VEuPathDB" id="FungiDB:RhiirFUN_005027"/>
<dbReference type="VEuPathDB" id="FungiDB:FUN_022883"/>
<reference evidence="1 2" key="1">
    <citation type="submission" date="2016-04" db="EMBL/GenBank/DDBJ databases">
        <title>Genome analyses suggest a sexual origin of heterokaryosis in a supposedly ancient asexual fungus.</title>
        <authorList>
            <person name="Ropars J."/>
            <person name="Sedzielewska K."/>
            <person name="Noel J."/>
            <person name="Charron P."/>
            <person name="Farinelli L."/>
            <person name="Marton T."/>
            <person name="Kruger M."/>
            <person name="Pelin A."/>
            <person name="Brachmann A."/>
            <person name="Corradi N."/>
        </authorList>
    </citation>
    <scope>NUCLEOTIDE SEQUENCE [LARGE SCALE GENOMIC DNA]</scope>
    <source>
        <strain evidence="1 2">C2</strain>
    </source>
</reference>
<dbReference type="EMBL" id="LLXL01000373">
    <property type="protein sequence ID" value="PKK73433.1"/>
    <property type="molecule type" value="Genomic_DNA"/>
</dbReference>
<evidence type="ECO:0000313" key="1">
    <source>
        <dbReference type="EMBL" id="PKK73433.1"/>
    </source>
</evidence>
<organism evidence="1 2">
    <name type="scientific">Rhizophagus irregularis</name>
    <dbReference type="NCBI Taxonomy" id="588596"/>
    <lineage>
        <taxon>Eukaryota</taxon>
        <taxon>Fungi</taxon>
        <taxon>Fungi incertae sedis</taxon>
        <taxon>Mucoromycota</taxon>
        <taxon>Glomeromycotina</taxon>
        <taxon>Glomeromycetes</taxon>
        <taxon>Glomerales</taxon>
        <taxon>Glomeraceae</taxon>
        <taxon>Rhizophagus</taxon>
    </lineage>
</organism>
<evidence type="ECO:0000313" key="2">
    <source>
        <dbReference type="Proteomes" id="UP000233469"/>
    </source>
</evidence>
<protein>
    <submittedName>
        <fullName evidence="1">Uncharacterized protein</fullName>
    </submittedName>
</protein>
<gene>
    <name evidence="1" type="ORF">RhiirC2_339762</name>
</gene>
<sequence>MFSKKQAIQLLATGNLVPTLHYGIYAINWWMFIDRKMPNEKKQMCIPLRLNMRVQLELNKTKFIVRIVSAEDNMKPGYVCESDVAAKIYLSASEAVNKTYNNLFNNKTRYSGPSVLGFDNENITKELLSDVLFCPFKITVDKLSILIINLGNSNGDMSGYQSSFIYKYQDKQSLFIQKVERKYCYIEVFQNKEKVAYYHDASPTDVWKKTGILKNYNGSILFGIEHPVTINVLKNYVESPICSVNEWGDIEVMSQAFEKHLKRKISVVGLNWHKFFIEWKEQESNIIELMLHLKPLYPLDHEFTDRELRAWRKMMKNVGCTNITPYKKQELKPEFWTCSVDFNNESNALLYLFNKNLLNGVDKKEAEFIKENKRLKMIIEKFWRSFKETIKANKCGWDGKQRILSIIVENFGHREIQRNLVISNDLINAAKKFSRVNGPGCPAKVKPVVKRNYISEIKDKEFESFFSDKDNVTMSSYRVDPKTNLPLLYLKDDKEALWQKFEATYPDGIKRTSFMARLAGGRYVYRKDLGGLCNICNDYCYEVFDTLINLVKLNVNQESRNTLVNELEKLRHHLKRGFENELAINEDGTILHSDTINHCLLYAFGECTQEQIFELQLKSHEISFTIFLLTRQEKFI</sequence>
<comment type="caution">
    <text evidence="1">The sequence shown here is derived from an EMBL/GenBank/DDBJ whole genome shotgun (WGS) entry which is preliminary data.</text>
</comment>
<dbReference type="VEuPathDB" id="FungiDB:RhiirA1_447430"/>
<dbReference type="AlphaFoldDB" id="A0A2N1NHS6"/>
<proteinExistence type="predicted"/>